<organism evidence="2 3">
    <name type="scientific">Chitinophaga pollutisoli</name>
    <dbReference type="NCBI Taxonomy" id="3133966"/>
    <lineage>
        <taxon>Bacteria</taxon>
        <taxon>Pseudomonadati</taxon>
        <taxon>Bacteroidota</taxon>
        <taxon>Chitinophagia</taxon>
        <taxon>Chitinophagales</taxon>
        <taxon>Chitinophagaceae</taxon>
        <taxon>Chitinophaga</taxon>
    </lineage>
</organism>
<accession>A0ABZ2YJ33</accession>
<evidence type="ECO:0000256" key="1">
    <source>
        <dbReference type="SAM" id="Phobius"/>
    </source>
</evidence>
<feature type="transmembrane region" description="Helical" evidence="1">
    <location>
        <begin position="151"/>
        <end position="172"/>
    </location>
</feature>
<feature type="transmembrane region" description="Helical" evidence="1">
    <location>
        <begin position="126"/>
        <end position="144"/>
    </location>
</feature>
<keyword evidence="3" id="KW-1185">Reference proteome</keyword>
<feature type="transmembrane region" description="Helical" evidence="1">
    <location>
        <begin position="39"/>
        <end position="61"/>
    </location>
</feature>
<dbReference type="Proteomes" id="UP001485459">
    <property type="component" value="Chromosome"/>
</dbReference>
<dbReference type="EMBL" id="CP149822">
    <property type="protein sequence ID" value="WZN39389.1"/>
    <property type="molecule type" value="Genomic_DNA"/>
</dbReference>
<gene>
    <name evidence="2" type="ORF">WJU16_15395</name>
</gene>
<name>A0ABZ2YJ33_9BACT</name>
<keyword evidence="1" id="KW-0472">Membrane</keyword>
<evidence type="ECO:0000313" key="2">
    <source>
        <dbReference type="EMBL" id="WZN39389.1"/>
    </source>
</evidence>
<keyword evidence="1" id="KW-0812">Transmembrane</keyword>
<proteinExistence type="predicted"/>
<feature type="transmembrane region" description="Helical" evidence="1">
    <location>
        <begin position="7"/>
        <end position="27"/>
    </location>
</feature>
<evidence type="ECO:0000313" key="3">
    <source>
        <dbReference type="Proteomes" id="UP001485459"/>
    </source>
</evidence>
<protein>
    <submittedName>
        <fullName evidence="2">Uncharacterized protein</fullName>
    </submittedName>
</protein>
<sequence>MSQQKIFTKAALITAVTIFVTAFFHMVIRERDSRGVEGIMWMMKIETLVSFSLVISIVLVIGKDRMTDGDRGWVLGAVGGLAAMFTLWQAHSITYAVLTLMKFSRSVEEGTANSYPDLSLRGALDYILEPAMIVLAATVCLLFKKYAPVKYLVFVLLAIVLTYSVMFLYGNIFPGYFPVYGDG</sequence>
<reference evidence="3" key="1">
    <citation type="submission" date="2024-03" db="EMBL/GenBank/DDBJ databases">
        <title>Chitinophaga horti sp. nov., isolated from garden soil.</title>
        <authorList>
            <person name="Lee D.S."/>
            <person name="Han D.M."/>
            <person name="Baek J.H."/>
            <person name="Choi D.G."/>
            <person name="Jeon J.H."/>
            <person name="Jeon C.O."/>
        </authorList>
    </citation>
    <scope>NUCLEOTIDE SEQUENCE [LARGE SCALE GENOMIC DNA]</scope>
    <source>
        <strain evidence="3">GPA1</strain>
    </source>
</reference>
<feature type="transmembrane region" description="Helical" evidence="1">
    <location>
        <begin position="73"/>
        <end position="98"/>
    </location>
</feature>
<dbReference type="RefSeq" id="WP_341834378.1">
    <property type="nucleotide sequence ID" value="NZ_CP149822.1"/>
</dbReference>
<keyword evidence="1" id="KW-1133">Transmembrane helix</keyword>